<feature type="region of interest" description="Disordered" evidence="1">
    <location>
        <begin position="1"/>
        <end position="40"/>
    </location>
</feature>
<keyword evidence="3" id="KW-1185">Reference proteome</keyword>
<sequence length="84" mass="9001">MSEFKGEMPATFHREGEAPRIRTRSRPRPTAARIGRGGRPPHLDFFVFLLSLDSPFTPPPPSTSSFLGFFRSAAAAAAAGSLAA</sequence>
<protein>
    <submittedName>
        <fullName evidence="2">Uncharacterized protein</fullName>
    </submittedName>
</protein>
<evidence type="ECO:0000256" key="1">
    <source>
        <dbReference type="SAM" id="MobiDB-lite"/>
    </source>
</evidence>
<dbReference type="EMBL" id="AP028909">
    <property type="protein sequence ID" value="BES87197.1"/>
    <property type="molecule type" value="Genomic_DNA"/>
</dbReference>
<evidence type="ECO:0000313" key="2">
    <source>
        <dbReference type="EMBL" id="BES87197.1"/>
    </source>
</evidence>
<reference evidence="2 3" key="1">
    <citation type="submission" date="2023-09" db="EMBL/GenBank/DDBJ databases">
        <title>Nesidiocoris tenuis whole genome shotgun sequence.</title>
        <authorList>
            <person name="Shibata T."/>
            <person name="Shimoda M."/>
            <person name="Kobayashi T."/>
            <person name="Uehara T."/>
        </authorList>
    </citation>
    <scope>NUCLEOTIDE SEQUENCE [LARGE SCALE GENOMIC DNA]</scope>
    <source>
        <strain evidence="2 3">Japan</strain>
    </source>
</reference>
<name>A0ABN7A7H3_9HEMI</name>
<proteinExistence type="predicted"/>
<accession>A0ABN7A7H3</accession>
<organism evidence="2 3">
    <name type="scientific">Nesidiocoris tenuis</name>
    <dbReference type="NCBI Taxonomy" id="355587"/>
    <lineage>
        <taxon>Eukaryota</taxon>
        <taxon>Metazoa</taxon>
        <taxon>Ecdysozoa</taxon>
        <taxon>Arthropoda</taxon>
        <taxon>Hexapoda</taxon>
        <taxon>Insecta</taxon>
        <taxon>Pterygota</taxon>
        <taxon>Neoptera</taxon>
        <taxon>Paraneoptera</taxon>
        <taxon>Hemiptera</taxon>
        <taxon>Heteroptera</taxon>
        <taxon>Panheteroptera</taxon>
        <taxon>Cimicomorpha</taxon>
        <taxon>Miridae</taxon>
        <taxon>Dicyphina</taxon>
        <taxon>Nesidiocoris</taxon>
    </lineage>
</organism>
<dbReference type="Proteomes" id="UP001307889">
    <property type="component" value="Chromosome 1"/>
</dbReference>
<feature type="compositionally biased region" description="Basic and acidic residues" evidence="1">
    <location>
        <begin position="1"/>
        <end position="20"/>
    </location>
</feature>
<gene>
    <name evidence="2" type="ORF">NTJ_00002</name>
</gene>
<evidence type="ECO:0000313" key="3">
    <source>
        <dbReference type="Proteomes" id="UP001307889"/>
    </source>
</evidence>